<dbReference type="EMBL" id="CAUYUJ010003758">
    <property type="protein sequence ID" value="CAK0806644.1"/>
    <property type="molecule type" value="Genomic_DNA"/>
</dbReference>
<gene>
    <name evidence="2" type="ORF">PCOR1329_LOCUS12799</name>
</gene>
<dbReference type="Proteomes" id="UP001189429">
    <property type="component" value="Unassembled WGS sequence"/>
</dbReference>
<proteinExistence type="predicted"/>
<keyword evidence="3" id="KW-1185">Reference proteome</keyword>
<organism evidence="2 3">
    <name type="scientific">Prorocentrum cordatum</name>
    <dbReference type="NCBI Taxonomy" id="2364126"/>
    <lineage>
        <taxon>Eukaryota</taxon>
        <taxon>Sar</taxon>
        <taxon>Alveolata</taxon>
        <taxon>Dinophyceae</taxon>
        <taxon>Prorocentrales</taxon>
        <taxon>Prorocentraceae</taxon>
        <taxon>Prorocentrum</taxon>
    </lineage>
</organism>
<reference evidence="2" key="1">
    <citation type="submission" date="2023-10" db="EMBL/GenBank/DDBJ databases">
        <authorList>
            <person name="Chen Y."/>
            <person name="Shah S."/>
            <person name="Dougan E. K."/>
            <person name="Thang M."/>
            <person name="Chan C."/>
        </authorList>
    </citation>
    <scope>NUCLEOTIDE SEQUENCE [LARGE SCALE GENOMIC DNA]</scope>
</reference>
<protein>
    <submittedName>
        <fullName evidence="2">Uncharacterized protein</fullName>
    </submittedName>
</protein>
<evidence type="ECO:0000256" key="1">
    <source>
        <dbReference type="SAM" id="MobiDB-lite"/>
    </source>
</evidence>
<feature type="region of interest" description="Disordered" evidence="1">
    <location>
        <begin position="216"/>
        <end position="241"/>
    </location>
</feature>
<evidence type="ECO:0000313" key="2">
    <source>
        <dbReference type="EMBL" id="CAK0806644.1"/>
    </source>
</evidence>
<evidence type="ECO:0000313" key="3">
    <source>
        <dbReference type="Proteomes" id="UP001189429"/>
    </source>
</evidence>
<sequence length="288" mass="31640">MASVADGVDALHGIVDEALRSEDGLVGERAATAKLGSARAGEMLAEIREEEKHVEEDVAEGIADEVVLRGFWETFDDYEREFSGSVRDNFRKGHSVYEELQTLWGKIQGPNPPSEEEVGAALEKIDLASVGAPLGEGRILPVNDIVEELVMVPRIPYKELAQLEMEWKTGKSDSVTVLSKLQQMHTAGKVPSGWLNQGAVRQEDYDEMEHDTGAIRAPPPAAAGPTPIGSTRFDVNPGRPEPLRFRCSEEDRGRAHTATLRSLRPCVGLLGGPRRHRWTRLPVRAHQG</sequence>
<comment type="caution">
    <text evidence="2">The sequence shown here is derived from an EMBL/GenBank/DDBJ whole genome shotgun (WGS) entry which is preliminary data.</text>
</comment>
<name>A0ABN9QSM0_9DINO</name>
<accession>A0ABN9QSM0</accession>